<dbReference type="GO" id="GO:0003700">
    <property type="term" value="F:DNA-binding transcription factor activity"/>
    <property type="evidence" value="ECO:0007669"/>
    <property type="project" value="TreeGrafter"/>
</dbReference>
<dbReference type="Proteomes" id="UP000748756">
    <property type="component" value="Unassembled WGS sequence"/>
</dbReference>
<dbReference type="GO" id="GO:0005634">
    <property type="term" value="C:nucleus"/>
    <property type="evidence" value="ECO:0007669"/>
    <property type="project" value="UniProtKB-SubCell"/>
</dbReference>
<evidence type="ECO:0000256" key="1">
    <source>
        <dbReference type="ARBA" id="ARBA00004123"/>
    </source>
</evidence>
<dbReference type="EMBL" id="JAAAUQ010000098">
    <property type="protein sequence ID" value="KAF9154772.1"/>
    <property type="molecule type" value="Genomic_DNA"/>
</dbReference>
<feature type="domain" description="Myb-like" evidence="4">
    <location>
        <begin position="66"/>
        <end position="106"/>
    </location>
</feature>
<dbReference type="PROSITE" id="PS50090">
    <property type="entry name" value="MYB_LIKE"/>
    <property type="match status" value="4"/>
</dbReference>
<feature type="domain" description="Myb-like" evidence="4">
    <location>
        <begin position="421"/>
        <end position="480"/>
    </location>
</feature>
<dbReference type="InterPro" id="IPR009057">
    <property type="entry name" value="Homeodomain-like_sf"/>
</dbReference>
<evidence type="ECO:0000256" key="3">
    <source>
        <dbReference type="ARBA" id="ARBA00023242"/>
    </source>
</evidence>
<proteinExistence type="predicted"/>
<evidence type="ECO:0000313" key="6">
    <source>
        <dbReference type="Proteomes" id="UP000748756"/>
    </source>
</evidence>
<keyword evidence="3" id="KW-0539">Nucleus</keyword>
<accession>A0A9P5S4M7</accession>
<name>A0A9P5S4M7_9FUNG</name>
<dbReference type="InterPro" id="IPR051651">
    <property type="entry name" value="DMTF1_DNA-bind_reg"/>
</dbReference>
<organism evidence="5 6">
    <name type="scientific">Linnemannia schmuckeri</name>
    <dbReference type="NCBI Taxonomy" id="64567"/>
    <lineage>
        <taxon>Eukaryota</taxon>
        <taxon>Fungi</taxon>
        <taxon>Fungi incertae sedis</taxon>
        <taxon>Mucoromycota</taxon>
        <taxon>Mortierellomycotina</taxon>
        <taxon>Mortierellomycetes</taxon>
        <taxon>Mortierellales</taxon>
        <taxon>Mortierellaceae</taxon>
        <taxon>Linnemannia</taxon>
    </lineage>
</organism>
<dbReference type="CDD" id="cd00167">
    <property type="entry name" value="SANT"/>
    <property type="match status" value="2"/>
</dbReference>
<feature type="domain" description="Myb-like" evidence="4">
    <location>
        <begin position="663"/>
        <end position="707"/>
    </location>
</feature>
<feature type="domain" description="Myb-like" evidence="4">
    <location>
        <begin position="260"/>
        <end position="312"/>
    </location>
</feature>
<evidence type="ECO:0000259" key="4">
    <source>
        <dbReference type="PROSITE" id="PS50090"/>
    </source>
</evidence>
<comment type="subcellular location">
    <subcellularLocation>
        <location evidence="1">Nucleus</location>
    </subcellularLocation>
</comment>
<comment type="caution">
    <text evidence="5">The sequence shown here is derived from an EMBL/GenBank/DDBJ whole genome shotgun (WGS) entry which is preliminary data.</text>
</comment>
<reference evidence="5" key="1">
    <citation type="journal article" date="2020" name="Fungal Divers.">
        <title>Resolving the Mortierellaceae phylogeny through synthesis of multi-gene phylogenetics and phylogenomics.</title>
        <authorList>
            <person name="Vandepol N."/>
            <person name="Liber J."/>
            <person name="Desiro A."/>
            <person name="Na H."/>
            <person name="Kennedy M."/>
            <person name="Barry K."/>
            <person name="Grigoriev I.V."/>
            <person name="Miller A.N."/>
            <person name="O'Donnell K."/>
            <person name="Stajich J.E."/>
            <person name="Bonito G."/>
        </authorList>
    </citation>
    <scope>NUCLEOTIDE SEQUENCE</scope>
    <source>
        <strain evidence="5">NRRL 6426</strain>
    </source>
</reference>
<protein>
    <recommendedName>
        <fullName evidence="4">Myb-like domain-containing protein</fullName>
    </recommendedName>
</protein>
<dbReference type="Gene3D" id="1.10.10.60">
    <property type="entry name" value="Homeodomain-like"/>
    <property type="match status" value="4"/>
</dbReference>
<dbReference type="Pfam" id="PF13921">
    <property type="entry name" value="Myb_DNA-bind_6"/>
    <property type="match status" value="2"/>
</dbReference>
<keyword evidence="6" id="KW-1185">Reference proteome</keyword>
<dbReference type="OrthoDB" id="2339771at2759"/>
<dbReference type="SMART" id="SM00717">
    <property type="entry name" value="SANT"/>
    <property type="match status" value="5"/>
</dbReference>
<evidence type="ECO:0000256" key="2">
    <source>
        <dbReference type="ARBA" id="ARBA00023125"/>
    </source>
</evidence>
<sequence length="726" mass="82324">MLRSVQSFLGRGRFLQGPTTSTTSLLSLHQPRINSAFLPSSPTSRSSSCAHSFSTTSLRFQPALEWTPEQDARLLKLREQGLGWKAVAKALDRNYATCYNRYRLHLQLKDTGFWTPARLRTLALQPVPWDVVAREIQLLQPKTKKKKGQGGGKGGIEISPTGCQHQWRELMGRTTGRDDFRKPLPLKDVAALHERLEVEKQALRRKQQGKQPHTAAAITDADLDLSKLDWKRITRDIFKNRVTPEHVQNHIAISIRKTHKWTDAQVEKLPEFVAAHTSATEGLTSESWERIASEFDNKHTPMECRAKWEALCRTNVRKNILSRSGNHWSKNEIRAYWRAWKQHGTDWNRIAEAVRSLSSPLSVAVSMGKDKAEVSTSTLSLADKSAEDCRLDFKHVITVSIPMMDELEKEVGELALTRQPRKHWTWTTEQLIKMEIAVRGITGEFKTLAQAARNMTANDWEKVARKVNTQVTGDQCRYRWGLVDKFSPSLLTPDLKQPVPYPDNDTTHARQRRRTRLWTAEEVRGLKEAAESIRALSRIPLDFTRRTRDELKLERTNTEIRKKTNQILGRSPGLLAKAAGRSGGGSDSPAKAALSIFKVDPDIIATRSHTHILTGKRFRLETLTTSRYGDDDYNREEQQIQIQPSASATTEAGTRTIPTRLVWDQKDTARLTELVNKYGESTLSWKLISAELSYPVSKCQDRWRYMKRVAAASAASASSVSATNKK</sequence>
<dbReference type="PANTHER" id="PTHR46380:SF2">
    <property type="entry name" value="CYCLIN-D-BINDING MYB-LIKE TRANSCRIPTION FACTOR 1"/>
    <property type="match status" value="1"/>
</dbReference>
<dbReference type="GO" id="GO:0000976">
    <property type="term" value="F:transcription cis-regulatory region binding"/>
    <property type="evidence" value="ECO:0007669"/>
    <property type="project" value="TreeGrafter"/>
</dbReference>
<dbReference type="AlphaFoldDB" id="A0A9P5S4M7"/>
<dbReference type="PANTHER" id="PTHR46380">
    <property type="entry name" value="CYCLIN-D-BINDING MYB-LIKE TRANSCRIPTION FACTOR 1"/>
    <property type="match status" value="1"/>
</dbReference>
<keyword evidence="2" id="KW-0238">DNA-binding</keyword>
<dbReference type="SUPFAM" id="SSF46689">
    <property type="entry name" value="Homeodomain-like"/>
    <property type="match status" value="2"/>
</dbReference>
<dbReference type="InterPro" id="IPR001005">
    <property type="entry name" value="SANT/Myb"/>
</dbReference>
<evidence type="ECO:0000313" key="5">
    <source>
        <dbReference type="EMBL" id="KAF9154772.1"/>
    </source>
</evidence>
<gene>
    <name evidence="5" type="ORF">BG015_012029</name>
</gene>